<organism evidence="3 4">
    <name type="scientific">Moritella viscosa</name>
    <dbReference type="NCBI Taxonomy" id="80854"/>
    <lineage>
        <taxon>Bacteria</taxon>
        <taxon>Pseudomonadati</taxon>
        <taxon>Pseudomonadota</taxon>
        <taxon>Gammaproteobacteria</taxon>
        <taxon>Alteromonadales</taxon>
        <taxon>Moritellaceae</taxon>
        <taxon>Moritella</taxon>
    </lineage>
</organism>
<dbReference type="GO" id="GO:0016887">
    <property type="term" value="F:ATP hydrolysis activity"/>
    <property type="evidence" value="ECO:0007669"/>
    <property type="project" value="TreeGrafter"/>
</dbReference>
<dbReference type="GO" id="GO:0005829">
    <property type="term" value="C:cytosol"/>
    <property type="evidence" value="ECO:0007669"/>
    <property type="project" value="TreeGrafter"/>
</dbReference>
<gene>
    <name evidence="3" type="ORF">NVI5450_3326</name>
</gene>
<keyword evidence="2" id="KW-0067">ATP-binding</keyword>
<evidence type="ECO:0000313" key="3">
    <source>
        <dbReference type="EMBL" id="SGZ08440.1"/>
    </source>
</evidence>
<name>A0A090IKL8_9GAMM</name>
<dbReference type="HOGENOM" id="CLU_672572_0_0_6"/>
<dbReference type="InterPro" id="IPR027417">
    <property type="entry name" value="P-loop_NTPase"/>
</dbReference>
<dbReference type="GO" id="GO:0005524">
    <property type="term" value="F:ATP binding"/>
    <property type="evidence" value="ECO:0007669"/>
    <property type="project" value="UniProtKB-KW"/>
</dbReference>
<proteinExistence type="predicted"/>
<reference evidence="3 4" key="1">
    <citation type="submission" date="2016-11" db="EMBL/GenBank/DDBJ databases">
        <authorList>
            <person name="Jaros S."/>
            <person name="Januszkiewicz K."/>
            <person name="Wedrychowicz H."/>
        </authorList>
    </citation>
    <scope>NUCLEOTIDE SEQUENCE [LARGE SCALE GENOMIC DNA]</scope>
    <source>
        <strain evidence="3">NVI 5450</strain>
    </source>
</reference>
<dbReference type="Gene3D" id="3.40.50.300">
    <property type="entry name" value="P-loop containing nucleotide triphosphate hydrolases"/>
    <property type="match status" value="1"/>
</dbReference>
<dbReference type="Proteomes" id="UP000183794">
    <property type="component" value="Unassembled WGS sequence"/>
</dbReference>
<dbReference type="SUPFAM" id="SSF52540">
    <property type="entry name" value="P-loop containing nucleoside triphosphate hydrolases"/>
    <property type="match status" value="1"/>
</dbReference>
<dbReference type="KEGG" id="mvs:MVIS_2935"/>
<dbReference type="PANTHER" id="PTHR43384">
    <property type="entry name" value="SEPTUM SITE-DETERMINING PROTEIN MIND HOMOLOG, CHLOROPLASTIC-RELATED"/>
    <property type="match status" value="1"/>
</dbReference>
<keyword evidence="1" id="KW-0547">Nucleotide-binding</keyword>
<protein>
    <submittedName>
        <fullName evidence="3">Uncharacterized protein</fullName>
    </submittedName>
</protein>
<evidence type="ECO:0000256" key="2">
    <source>
        <dbReference type="ARBA" id="ARBA00022840"/>
    </source>
</evidence>
<dbReference type="RefSeq" id="WP_045111016.1">
    <property type="nucleotide sequence ID" value="NZ_FPLD01000091.1"/>
</dbReference>
<dbReference type="InterPro" id="IPR050625">
    <property type="entry name" value="ParA/MinD_ATPase"/>
</dbReference>
<dbReference type="PANTHER" id="PTHR43384:SF6">
    <property type="entry name" value="SEPTUM SITE-DETERMINING PROTEIN MIND HOMOLOG, CHLOROPLASTIC"/>
    <property type="match status" value="1"/>
</dbReference>
<accession>A0A090IKL8</accession>
<dbReference type="PATRIC" id="fig|80854.5.peg.3112"/>
<dbReference type="EMBL" id="FPLD01000091">
    <property type="protein sequence ID" value="SGZ08440.1"/>
    <property type="molecule type" value="Genomic_DNA"/>
</dbReference>
<dbReference type="AlphaFoldDB" id="A0A090IKL8"/>
<dbReference type="OrthoDB" id="6250531at2"/>
<evidence type="ECO:0000256" key="1">
    <source>
        <dbReference type="ARBA" id="ARBA00022741"/>
    </source>
</evidence>
<sequence length="415" mass="46773">MFDLAKAVSKSTEKEKVQNGPSGCSLFYQTNECKSLLQEVFRFEGWSEPDCLRSDLSIGDINISSLKEIIILELNQSKNVVEDAKAFASRLPNHKGIVVIGKEDAITTLRGLKDMGLYYLFWPINKQDTSDFLRHMHSNISRFTGVSQNRKAKKVAVIGSKGGIGTTLITAEIASKLSSLGSDTILVDHQYHDSNIDIILGLKNFEKQNIENLGLQFHDIDEDSAADYLLPVNKKLRILALQGEKSVTDLLGYSHSIIDVLHRQANFIIEDYSTSADFKLDISLLTRRVDMIALVVEPTVAAVRNARKIIDSISSQQQLGLRELRLFVIVNSHRPDSYFPMTPKEVSVHLEHAVDVIIPYSRHAATMLLQGKRLYENNGILSHSFNDISQLLHGKVLNRNRRKFTFQTLVNRIKR</sequence>
<dbReference type="GO" id="GO:0009898">
    <property type="term" value="C:cytoplasmic side of plasma membrane"/>
    <property type="evidence" value="ECO:0007669"/>
    <property type="project" value="TreeGrafter"/>
</dbReference>
<dbReference type="STRING" id="80854.MVIS_2935"/>
<evidence type="ECO:0000313" key="4">
    <source>
        <dbReference type="Proteomes" id="UP000183794"/>
    </source>
</evidence>
<dbReference type="GO" id="GO:0051782">
    <property type="term" value="P:negative regulation of cell division"/>
    <property type="evidence" value="ECO:0007669"/>
    <property type="project" value="TreeGrafter"/>
</dbReference>